<dbReference type="EMBL" id="ML732170">
    <property type="protein sequence ID" value="KAB8077260.1"/>
    <property type="molecule type" value="Genomic_DNA"/>
</dbReference>
<protein>
    <submittedName>
        <fullName evidence="1">Uncharacterized protein</fullName>
    </submittedName>
</protein>
<evidence type="ECO:0000313" key="2">
    <source>
        <dbReference type="Proteomes" id="UP000326565"/>
    </source>
</evidence>
<dbReference type="Proteomes" id="UP000326565">
    <property type="component" value="Unassembled WGS sequence"/>
</dbReference>
<sequence>MSGLQWGGTTYAVSLSPYTSIHSATIHSFMIPPRFLNVLVLITSSGAKGALSRCL</sequence>
<gene>
    <name evidence="1" type="ORF">BDV29DRAFT_61695</name>
</gene>
<dbReference type="AlphaFoldDB" id="A0A5N5XDN7"/>
<evidence type="ECO:0000313" key="1">
    <source>
        <dbReference type="EMBL" id="KAB8077260.1"/>
    </source>
</evidence>
<reference evidence="1 2" key="1">
    <citation type="submission" date="2019-04" db="EMBL/GenBank/DDBJ databases">
        <title>Friends and foes A comparative genomics study of 23 Aspergillus species from section Flavi.</title>
        <authorList>
            <consortium name="DOE Joint Genome Institute"/>
            <person name="Kjaerbolling I."/>
            <person name="Vesth T."/>
            <person name="Frisvad J.C."/>
            <person name="Nybo J.L."/>
            <person name="Theobald S."/>
            <person name="Kildgaard S."/>
            <person name="Isbrandt T."/>
            <person name="Kuo A."/>
            <person name="Sato A."/>
            <person name="Lyhne E.K."/>
            <person name="Kogle M.E."/>
            <person name="Wiebenga A."/>
            <person name="Kun R.S."/>
            <person name="Lubbers R.J."/>
            <person name="Makela M.R."/>
            <person name="Barry K."/>
            <person name="Chovatia M."/>
            <person name="Clum A."/>
            <person name="Daum C."/>
            <person name="Haridas S."/>
            <person name="He G."/>
            <person name="LaButti K."/>
            <person name="Lipzen A."/>
            <person name="Mondo S."/>
            <person name="Riley R."/>
            <person name="Salamov A."/>
            <person name="Simmons B.A."/>
            <person name="Magnuson J.K."/>
            <person name="Henrissat B."/>
            <person name="Mortensen U.H."/>
            <person name="Larsen T.O."/>
            <person name="Devries R.P."/>
            <person name="Grigoriev I.V."/>
            <person name="Machida M."/>
            <person name="Baker S.E."/>
            <person name="Andersen M.R."/>
        </authorList>
    </citation>
    <scope>NUCLEOTIDE SEQUENCE [LARGE SCALE GENOMIC DNA]</scope>
    <source>
        <strain evidence="1 2">CBS 151.66</strain>
    </source>
</reference>
<name>A0A5N5XDN7_9EURO</name>
<accession>A0A5N5XDN7</accession>
<organism evidence="1 2">
    <name type="scientific">Aspergillus leporis</name>
    <dbReference type="NCBI Taxonomy" id="41062"/>
    <lineage>
        <taxon>Eukaryota</taxon>
        <taxon>Fungi</taxon>
        <taxon>Dikarya</taxon>
        <taxon>Ascomycota</taxon>
        <taxon>Pezizomycotina</taxon>
        <taxon>Eurotiomycetes</taxon>
        <taxon>Eurotiomycetidae</taxon>
        <taxon>Eurotiales</taxon>
        <taxon>Aspergillaceae</taxon>
        <taxon>Aspergillus</taxon>
        <taxon>Aspergillus subgen. Circumdati</taxon>
    </lineage>
</organism>
<proteinExistence type="predicted"/>
<keyword evidence="2" id="KW-1185">Reference proteome</keyword>